<evidence type="ECO:0000313" key="3">
    <source>
        <dbReference type="Proteomes" id="UP000217289"/>
    </source>
</evidence>
<organism evidence="2 3">
    <name type="scientific">Melittangium boletus DSM 14713</name>
    <dbReference type="NCBI Taxonomy" id="1294270"/>
    <lineage>
        <taxon>Bacteria</taxon>
        <taxon>Pseudomonadati</taxon>
        <taxon>Myxococcota</taxon>
        <taxon>Myxococcia</taxon>
        <taxon>Myxococcales</taxon>
        <taxon>Cystobacterineae</taxon>
        <taxon>Archangiaceae</taxon>
        <taxon>Melittangium</taxon>
    </lineage>
</organism>
<accession>A0A250IC13</accession>
<evidence type="ECO:0000313" key="2">
    <source>
        <dbReference type="EMBL" id="ATB28691.1"/>
    </source>
</evidence>
<protein>
    <submittedName>
        <fullName evidence="2">Uncharacterized protein</fullName>
    </submittedName>
</protein>
<dbReference type="AlphaFoldDB" id="A0A250IC13"/>
<feature type="region of interest" description="Disordered" evidence="1">
    <location>
        <begin position="226"/>
        <end position="254"/>
    </location>
</feature>
<keyword evidence="3" id="KW-1185">Reference proteome</keyword>
<reference evidence="2 3" key="1">
    <citation type="submission" date="2017-06" db="EMBL/GenBank/DDBJ databases">
        <authorList>
            <person name="Kim H.J."/>
            <person name="Triplett B.A."/>
        </authorList>
    </citation>
    <scope>NUCLEOTIDE SEQUENCE [LARGE SCALE GENOMIC DNA]</scope>
    <source>
        <strain evidence="2 3">DSM 14713</strain>
    </source>
</reference>
<proteinExistence type="predicted"/>
<feature type="region of interest" description="Disordered" evidence="1">
    <location>
        <begin position="1"/>
        <end position="108"/>
    </location>
</feature>
<gene>
    <name evidence="2" type="ORF">MEBOL_002140</name>
</gene>
<dbReference type="EMBL" id="CP022163">
    <property type="protein sequence ID" value="ATB28691.1"/>
    <property type="molecule type" value="Genomic_DNA"/>
</dbReference>
<feature type="compositionally biased region" description="Basic and acidic residues" evidence="1">
    <location>
        <begin position="49"/>
        <end position="69"/>
    </location>
</feature>
<name>A0A250IC13_9BACT</name>
<feature type="region of interest" description="Disordered" evidence="1">
    <location>
        <begin position="137"/>
        <end position="162"/>
    </location>
</feature>
<dbReference type="Proteomes" id="UP000217289">
    <property type="component" value="Chromosome"/>
</dbReference>
<sequence length="254" mass="27995">MKRQPKVSGGAASKRISERRTRAPTPTRSVTASAPCMTWSAGPGSQARHYRDDGALCAPDTRDAGERRAAARPPRAPAPSRSGQKRRRGTPRAHEETRAKNKPSTPSGLLGFWVWKRRESKPPPEASALRWVRTPAGRSRRPWAPGPRQARPVHVDELSRRRGARVARTVHEARKHQRGVQVRVALQGGVHLAVREDFRAVVGVQLLLRVTPHRLVGERVARAGRQHGDGAGVHHPPHALLVRRLPAGRACPPR</sequence>
<dbReference type="KEGG" id="mbd:MEBOL_002140"/>
<evidence type="ECO:0000256" key="1">
    <source>
        <dbReference type="SAM" id="MobiDB-lite"/>
    </source>
</evidence>